<gene>
    <name evidence="5" type="primary">yknX</name>
    <name evidence="5" type="ORF">VA7868_00281</name>
</gene>
<reference evidence="5 6" key="1">
    <citation type="submission" date="2016-11" db="EMBL/GenBank/DDBJ databases">
        <authorList>
            <person name="Jaros S."/>
            <person name="Januszkiewicz K."/>
            <person name="Wedrychowicz H."/>
        </authorList>
    </citation>
    <scope>NUCLEOTIDE SEQUENCE [LARGE SCALE GENOMIC DNA]</scope>
    <source>
        <strain evidence="5 6">CECT 7868</strain>
    </source>
</reference>
<dbReference type="Gene3D" id="2.40.420.20">
    <property type="match status" value="1"/>
</dbReference>
<feature type="coiled-coil region" evidence="3">
    <location>
        <begin position="185"/>
        <end position="237"/>
    </location>
</feature>
<evidence type="ECO:0000259" key="4">
    <source>
        <dbReference type="Pfam" id="PF25919"/>
    </source>
</evidence>
<dbReference type="AlphaFoldDB" id="A0A1M5V645"/>
<evidence type="ECO:0000256" key="1">
    <source>
        <dbReference type="ARBA" id="ARBA00004196"/>
    </source>
</evidence>
<evidence type="ECO:0000313" key="6">
    <source>
        <dbReference type="Proteomes" id="UP000184608"/>
    </source>
</evidence>
<protein>
    <submittedName>
        <fullName evidence="5">Putative efflux system component YknX</fullName>
    </submittedName>
</protein>
<proteinExistence type="predicted"/>
<keyword evidence="2 3" id="KW-0175">Coiled coil</keyword>
<dbReference type="RefSeq" id="WP_073602070.1">
    <property type="nucleotide sequence ID" value="NZ_FQXZ01000005.1"/>
</dbReference>
<dbReference type="PANTHER" id="PTHR32347:SF23">
    <property type="entry name" value="BLL5650 PROTEIN"/>
    <property type="match status" value="1"/>
</dbReference>
<dbReference type="SUPFAM" id="SSF111369">
    <property type="entry name" value="HlyD-like secretion proteins"/>
    <property type="match status" value="1"/>
</dbReference>
<dbReference type="EMBL" id="FQXZ01000005">
    <property type="protein sequence ID" value="SHH70747.1"/>
    <property type="molecule type" value="Genomic_DNA"/>
</dbReference>
<name>A0A1M5V645_9VIBR</name>
<dbReference type="OrthoDB" id="9806939at2"/>
<dbReference type="GO" id="GO:0030313">
    <property type="term" value="C:cell envelope"/>
    <property type="evidence" value="ECO:0007669"/>
    <property type="project" value="UniProtKB-SubCell"/>
</dbReference>
<evidence type="ECO:0000256" key="2">
    <source>
        <dbReference type="ARBA" id="ARBA00023054"/>
    </source>
</evidence>
<dbReference type="STRING" id="1216006.VA7868_00281"/>
<dbReference type="Pfam" id="PF25919">
    <property type="entry name" value="BSH_CusB"/>
    <property type="match status" value="1"/>
</dbReference>
<dbReference type="PANTHER" id="PTHR32347">
    <property type="entry name" value="EFFLUX SYSTEM COMPONENT YKNX-RELATED"/>
    <property type="match status" value="1"/>
</dbReference>
<evidence type="ECO:0000256" key="3">
    <source>
        <dbReference type="SAM" id="Coils"/>
    </source>
</evidence>
<sequence length="421" mass="46889">MDKPRVRKQPILRQRNLIIAIVILVTGVLGTSAVTFRPSEYTLSRERIQIAQVRRGNMTVEVRGNGIFAPKSIRWISAYADGRVENVAVKAGTRVKAGDVIARLSNPDLEQHAQETSWALQAAKAAHQALKMKQQSQLLDAKARMLQTRHQLEKISLKYRAQNQLLRQNNGAVSRIDYDQTRLDRAQFQEQLTIEQQRVEKLKLTQQAELSADKASVNQLQNALERAQTRFNALTITAQQDGIIQAVNIEAGQQIPRGFNVARLAQPKDLIAELKIPERQIRQVMTGQTATINTHEHQIQGTVIRIDPSVSQGTVQVDVALTDTLPPEARPDLSIEGTILVSALQNIRYVTRPALAQSHSPGTVFRLSADGKTAVRVPVVYGKGSADNIEIKKGLKVNDRIITSNQQAWAHTDTVRLIDEH</sequence>
<dbReference type="Gene3D" id="1.10.287.470">
    <property type="entry name" value="Helix hairpin bin"/>
    <property type="match status" value="1"/>
</dbReference>
<accession>A0A1M5V645</accession>
<dbReference type="Proteomes" id="UP000184608">
    <property type="component" value="Unassembled WGS sequence"/>
</dbReference>
<dbReference type="InterPro" id="IPR058790">
    <property type="entry name" value="BSH_CusB"/>
</dbReference>
<keyword evidence="6" id="KW-1185">Reference proteome</keyword>
<evidence type="ECO:0000313" key="5">
    <source>
        <dbReference type="EMBL" id="SHH70747.1"/>
    </source>
</evidence>
<dbReference type="InterPro" id="IPR050465">
    <property type="entry name" value="UPF0194_transport"/>
</dbReference>
<comment type="subcellular location">
    <subcellularLocation>
        <location evidence="1">Cell envelope</location>
    </subcellularLocation>
</comment>
<organism evidence="5 6">
    <name type="scientific">Vibrio aerogenes CECT 7868</name>
    <dbReference type="NCBI Taxonomy" id="1216006"/>
    <lineage>
        <taxon>Bacteria</taxon>
        <taxon>Pseudomonadati</taxon>
        <taxon>Pseudomonadota</taxon>
        <taxon>Gammaproteobacteria</taxon>
        <taxon>Vibrionales</taxon>
        <taxon>Vibrionaceae</taxon>
        <taxon>Vibrio</taxon>
    </lineage>
</organism>
<dbReference type="Gene3D" id="2.40.30.170">
    <property type="match status" value="1"/>
</dbReference>
<dbReference type="Gene3D" id="2.40.50.100">
    <property type="match status" value="2"/>
</dbReference>
<feature type="domain" description="CusB-like barrel-sandwich hybrid" evidence="4">
    <location>
        <begin position="75"/>
        <end position="264"/>
    </location>
</feature>